<evidence type="ECO:0000259" key="6">
    <source>
        <dbReference type="Pfam" id="PF01712"/>
    </source>
</evidence>
<dbReference type="EMBL" id="CATOUU010001125">
    <property type="protein sequence ID" value="CAI9973753.1"/>
    <property type="molecule type" value="Genomic_DNA"/>
</dbReference>
<dbReference type="EMBL" id="CATOUU010000939">
    <property type="protein sequence ID" value="CAI9961330.1"/>
    <property type="molecule type" value="Genomic_DNA"/>
</dbReference>
<evidence type="ECO:0000313" key="8">
    <source>
        <dbReference type="EMBL" id="CAI9937139.1"/>
    </source>
</evidence>
<dbReference type="GO" id="GO:0005737">
    <property type="term" value="C:cytoplasm"/>
    <property type="evidence" value="ECO:0007669"/>
    <property type="project" value="TreeGrafter"/>
</dbReference>
<dbReference type="PANTHER" id="PTHR10513:SF35">
    <property type="entry name" value="DEOXYADENOSINE KINASE"/>
    <property type="match status" value="1"/>
</dbReference>
<dbReference type="EMBL" id="CAXDID020000087">
    <property type="protein sequence ID" value="CAL6020787.1"/>
    <property type="molecule type" value="Genomic_DNA"/>
</dbReference>
<evidence type="ECO:0000313" key="11">
    <source>
        <dbReference type="EMBL" id="CAI9961332.1"/>
    </source>
</evidence>
<dbReference type="SUPFAM" id="SSF52540">
    <property type="entry name" value="P-loop containing nucleoside triphosphate hydrolases"/>
    <property type="match status" value="1"/>
</dbReference>
<dbReference type="EMBL" id="CATOUU010000797">
    <property type="protein sequence ID" value="CAI9949450.1"/>
    <property type="molecule type" value="Genomic_DNA"/>
</dbReference>
<evidence type="ECO:0000313" key="19">
    <source>
        <dbReference type="EMBL" id="CAL6079795.1"/>
    </source>
</evidence>
<comment type="similarity">
    <text evidence="1">Belongs to the DCK/DGK family.</text>
</comment>
<dbReference type="EMBL" id="CATOUU010000644">
    <property type="protein sequence ID" value="CAI9937137.1"/>
    <property type="molecule type" value="Genomic_DNA"/>
</dbReference>
<organism evidence="8">
    <name type="scientific">Hexamita inflata</name>
    <dbReference type="NCBI Taxonomy" id="28002"/>
    <lineage>
        <taxon>Eukaryota</taxon>
        <taxon>Metamonada</taxon>
        <taxon>Diplomonadida</taxon>
        <taxon>Hexamitidae</taxon>
        <taxon>Hexamitinae</taxon>
        <taxon>Hexamita</taxon>
    </lineage>
</organism>
<evidence type="ECO:0000256" key="1">
    <source>
        <dbReference type="ARBA" id="ARBA00007420"/>
    </source>
</evidence>
<dbReference type="Proteomes" id="UP001642409">
    <property type="component" value="Unassembled WGS sequence"/>
</dbReference>
<keyword evidence="4 8" id="KW-0418">Kinase</keyword>
<evidence type="ECO:0000313" key="15">
    <source>
        <dbReference type="EMBL" id="CAL6000957.1"/>
    </source>
</evidence>
<evidence type="ECO:0000313" key="17">
    <source>
        <dbReference type="EMBL" id="CAL6020787.1"/>
    </source>
</evidence>
<sequence length="241" mass="28155">MSNVSPTPSCYKHIPTQPIFISISGLIGAGKSTLATSIGKLLGIPCYYEPVETNVYLEDFYTDMKKYGFAMQVYLFNKRFSQHQTIIWSGKSAIQDRSIYEDAIFAKVLMKQGNMTERDYQTYLDLFRNMSNFMRHPNLLVHLDVTPEEALDRINKRSRGCESGIPIEYLRELYKEYNQFIEDISKRIPVIKVKWDQFRSADEVATYVLTEFKKVKRIVEVDFQTQIQDIDEQNGDGNWFF</sequence>
<evidence type="ECO:0000256" key="4">
    <source>
        <dbReference type="ARBA" id="ARBA00022777"/>
    </source>
</evidence>
<dbReference type="EMBL" id="CATOUU010000644">
    <property type="protein sequence ID" value="CAI9937139.1"/>
    <property type="molecule type" value="Genomic_DNA"/>
</dbReference>
<dbReference type="EMBL" id="CAXDID020000342">
    <property type="protein sequence ID" value="CAL6079791.1"/>
    <property type="molecule type" value="Genomic_DNA"/>
</dbReference>
<dbReference type="InterPro" id="IPR031314">
    <property type="entry name" value="DNK_dom"/>
</dbReference>
<comment type="caution">
    <text evidence="8">The sequence shown here is derived from an EMBL/GenBank/DDBJ whole genome shotgun (WGS) entry which is preliminary data.</text>
</comment>
<evidence type="ECO:0000313" key="20">
    <source>
        <dbReference type="EMBL" id="CAL6087994.1"/>
    </source>
</evidence>
<reference evidence="14 21" key="2">
    <citation type="submission" date="2024-07" db="EMBL/GenBank/DDBJ databases">
        <authorList>
            <person name="Akdeniz Z."/>
        </authorList>
    </citation>
    <scope>NUCLEOTIDE SEQUENCE [LARGE SCALE GENOMIC DNA]</scope>
</reference>
<name>A0AA86PDP6_9EUKA</name>
<dbReference type="EMBL" id="CAXDID020000042">
    <property type="protein sequence ID" value="CAL6000957.1"/>
    <property type="molecule type" value="Genomic_DNA"/>
</dbReference>
<evidence type="ECO:0000313" key="9">
    <source>
        <dbReference type="EMBL" id="CAI9949450.1"/>
    </source>
</evidence>
<keyword evidence="2" id="KW-0808">Transferase</keyword>
<feature type="domain" description="Deoxynucleoside kinase" evidence="6">
    <location>
        <begin position="21"/>
        <end position="214"/>
    </location>
</feature>
<dbReference type="FunFam" id="3.40.50.300:FF:000659">
    <property type="entry name" value="Deoxyguanosine kinase"/>
    <property type="match status" value="1"/>
</dbReference>
<keyword evidence="3" id="KW-0547">Nucleotide-binding</keyword>
<evidence type="ECO:0000313" key="7">
    <source>
        <dbReference type="EMBL" id="CAI9937137.1"/>
    </source>
</evidence>
<gene>
    <name evidence="14" type="ORF">HINF_LOCUS17069</name>
    <name evidence="15" type="ORF">HINF_LOCUS17075</name>
    <name evidence="7" type="ORF">HINF_LOCUS24782</name>
    <name evidence="8" type="ORF">HINF_LOCUS24784</name>
    <name evidence="16" type="ORF">HINF_LOCUS27806</name>
    <name evidence="17" type="ORF">HINF_LOCUS27808</name>
    <name evidence="9" type="ORF">HINF_LOCUS37095</name>
    <name evidence="10" type="ORF">HINF_LOCUS48975</name>
    <name evidence="11" type="ORF">HINF_LOCUS48977</name>
    <name evidence="18" type="ORF">HINF_LOCUS59555</name>
    <name evidence="19" type="ORF">HINF_LOCUS59557</name>
    <name evidence="12" type="ORF">HINF_LOCUS61398</name>
    <name evidence="13" type="ORF">HINF_LOCUS61404</name>
    <name evidence="20" type="ORF">HINF_LOCUS63914</name>
</gene>
<evidence type="ECO:0000256" key="2">
    <source>
        <dbReference type="ARBA" id="ARBA00022679"/>
    </source>
</evidence>
<dbReference type="AlphaFoldDB" id="A0AA86PDP6"/>
<dbReference type="Pfam" id="PF01712">
    <property type="entry name" value="dNK"/>
    <property type="match status" value="1"/>
</dbReference>
<evidence type="ECO:0000313" key="10">
    <source>
        <dbReference type="EMBL" id="CAI9961330.1"/>
    </source>
</evidence>
<dbReference type="PANTHER" id="PTHR10513">
    <property type="entry name" value="DEOXYNUCLEOSIDE KINASE"/>
    <property type="match status" value="1"/>
</dbReference>
<evidence type="ECO:0000313" key="12">
    <source>
        <dbReference type="EMBL" id="CAI9973753.1"/>
    </source>
</evidence>
<dbReference type="GO" id="GO:0005524">
    <property type="term" value="F:ATP binding"/>
    <property type="evidence" value="ECO:0007669"/>
    <property type="project" value="UniProtKB-KW"/>
</dbReference>
<dbReference type="EMBL" id="CATOUU010001125">
    <property type="protein sequence ID" value="CAI9973759.1"/>
    <property type="molecule type" value="Genomic_DNA"/>
</dbReference>
<reference evidence="8" key="1">
    <citation type="submission" date="2023-06" db="EMBL/GenBank/DDBJ databases">
        <authorList>
            <person name="Kurt Z."/>
        </authorList>
    </citation>
    <scope>NUCLEOTIDE SEQUENCE</scope>
</reference>
<dbReference type="Gene3D" id="3.40.50.300">
    <property type="entry name" value="P-loop containing nucleotide triphosphate hydrolases"/>
    <property type="match status" value="1"/>
</dbReference>
<keyword evidence="21" id="KW-1185">Reference proteome</keyword>
<dbReference type="InterPro" id="IPR050566">
    <property type="entry name" value="Deoxyribonucleoside_kinase"/>
</dbReference>
<dbReference type="EMBL" id="CAXDID020000087">
    <property type="protein sequence ID" value="CAL6020785.1"/>
    <property type="molecule type" value="Genomic_DNA"/>
</dbReference>
<dbReference type="InterPro" id="IPR027417">
    <property type="entry name" value="P-loop_NTPase"/>
</dbReference>
<keyword evidence="5" id="KW-0067">ATP-binding</keyword>
<evidence type="ECO:0000313" key="16">
    <source>
        <dbReference type="EMBL" id="CAL6020785.1"/>
    </source>
</evidence>
<evidence type="ECO:0000256" key="5">
    <source>
        <dbReference type="ARBA" id="ARBA00022840"/>
    </source>
</evidence>
<dbReference type="CDD" id="cd01673">
    <property type="entry name" value="dNK"/>
    <property type="match status" value="1"/>
</dbReference>
<proteinExistence type="inferred from homology"/>
<dbReference type="EMBL" id="CAXDID020000042">
    <property type="protein sequence ID" value="CAL6000951.1"/>
    <property type="molecule type" value="Genomic_DNA"/>
</dbReference>
<evidence type="ECO:0000313" key="14">
    <source>
        <dbReference type="EMBL" id="CAL6000951.1"/>
    </source>
</evidence>
<dbReference type="EMBL" id="CAXDID020000342">
    <property type="protein sequence ID" value="CAL6079795.1"/>
    <property type="molecule type" value="Genomic_DNA"/>
</dbReference>
<dbReference type="GO" id="GO:0019136">
    <property type="term" value="F:deoxynucleoside kinase activity"/>
    <property type="evidence" value="ECO:0007669"/>
    <property type="project" value="TreeGrafter"/>
</dbReference>
<evidence type="ECO:0000256" key="3">
    <source>
        <dbReference type="ARBA" id="ARBA00022741"/>
    </source>
</evidence>
<evidence type="ECO:0000313" key="18">
    <source>
        <dbReference type="EMBL" id="CAL6079791.1"/>
    </source>
</evidence>
<accession>A0AA86PDP6</accession>
<dbReference type="EMBL" id="CATOUU010000939">
    <property type="protein sequence ID" value="CAI9961332.1"/>
    <property type="molecule type" value="Genomic_DNA"/>
</dbReference>
<evidence type="ECO:0000313" key="13">
    <source>
        <dbReference type="EMBL" id="CAI9973759.1"/>
    </source>
</evidence>
<evidence type="ECO:0000313" key="21">
    <source>
        <dbReference type="Proteomes" id="UP001642409"/>
    </source>
</evidence>
<dbReference type="EMBL" id="CAXDID020000404">
    <property type="protein sequence ID" value="CAL6087994.1"/>
    <property type="molecule type" value="Genomic_DNA"/>
</dbReference>
<protein>
    <submittedName>
        <fullName evidence="8">Deoxynucleoside kinase / Deoxynucleoside kinase family protein</fullName>
    </submittedName>
    <submittedName>
        <fullName evidence="14">Deoxynucleoside_kinase / Deoxynucleoside kinase family protein</fullName>
    </submittedName>
</protein>